<dbReference type="Proteomes" id="UP000653454">
    <property type="component" value="Unassembled WGS sequence"/>
</dbReference>
<dbReference type="PANTHER" id="PTHR48462:SF1">
    <property type="entry name" value="PROTEIN, PUTATIVE-RELATED"/>
    <property type="match status" value="1"/>
</dbReference>
<evidence type="ECO:0000313" key="2">
    <source>
        <dbReference type="Proteomes" id="UP000653454"/>
    </source>
</evidence>
<reference evidence="1" key="1">
    <citation type="submission" date="2020-11" db="EMBL/GenBank/DDBJ databases">
        <authorList>
            <person name="Whiteford S."/>
        </authorList>
    </citation>
    <scope>NUCLEOTIDE SEQUENCE</scope>
</reference>
<keyword evidence="2" id="KW-1185">Reference proteome</keyword>
<organism evidence="1 2">
    <name type="scientific">Plutella xylostella</name>
    <name type="common">Diamondback moth</name>
    <name type="synonym">Plutella maculipennis</name>
    <dbReference type="NCBI Taxonomy" id="51655"/>
    <lineage>
        <taxon>Eukaryota</taxon>
        <taxon>Metazoa</taxon>
        <taxon>Ecdysozoa</taxon>
        <taxon>Arthropoda</taxon>
        <taxon>Hexapoda</taxon>
        <taxon>Insecta</taxon>
        <taxon>Pterygota</taxon>
        <taxon>Neoptera</taxon>
        <taxon>Endopterygota</taxon>
        <taxon>Lepidoptera</taxon>
        <taxon>Glossata</taxon>
        <taxon>Ditrysia</taxon>
        <taxon>Yponomeutoidea</taxon>
        <taxon>Plutellidae</taxon>
        <taxon>Plutella</taxon>
    </lineage>
</organism>
<dbReference type="PANTHER" id="PTHR48462">
    <property type="entry name" value="PROTEIN, PUTATIVE-RELATED"/>
    <property type="match status" value="1"/>
</dbReference>
<gene>
    <name evidence="1" type="ORF">PLXY2_LOCUS3440</name>
</gene>
<proteinExistence type="predicted"/>
<evidence type="ECO:0000313" key="1">
    <source>
        <dbReference type="EMBL" id="CAG9105810.1"/>
    </source>
</evidence>
<name>A0A8S4DVG0_PLUXY</name>
<dbReference type="EMBL" id="CAJHNJ030000009">
    <property type="protein sequence ID" value="CAG9105810.1"/>
    <property type="molecule type" value="Genomic_DNA"/>
</dbReference>
<dbReference type="AlphaFoldDB" id="A0A8S4DVG0"/>
<comment type="caution">
    <text evidence="1">The sequence shown here is derived from an EMBL/GenBank/DDBJ whole genome shotgun (WGS) entry which is preliminary data.</text>
</comment>
<protein>
    <submittedName>
        <fullName evidence="1">(diamondback moth) hypothetical protein</fullName>
    </submittedName>
</protein>
<accession>A0A8S4DVG0</accession>
<sequence length="342" mass="37009">MSPSQWDQAALPVRHGGLGIRRLQDTELPAFLASSHGVLNLVTRILKINGDGFSIPFVGEAERLWRSRCPGSDVPEQPGAQRMWDDELCKLALEQLMAQSTREELARLRSASCPESGAWLHAVPSPHLGTLLDGDTLRVAIALRLGCNVCHPHRCICGAEVNGQGRHGLHCVRSAGRFSRHQALNDVVKRGLTSAGIPCALEPRGLSRTDGKRPDGLTLIPWEKGRCLLWDATCVCTFAQSHLAATTVTAGAAAESAARAKTLKYSNLLPSFIFVPLAIETTGAWGRQGKAFVKEIGRRMRDKGLDPRSGAFLLQRLSLAVQRGNAACILGICTSHTPDRPQ</sequence>